<dbReference type="AlphaFoldDB" id="L9ZN18"/>
<comment type="caution">
    <text evidence="3">The sequence shown here is derived from an EMBL/GenBank/DDBJ whole genome shotgun (WGS) entry which is preliminary data.</text>
</comment>
<dbReference type="PATRIC" id="fig|1227493.4.peg.3817"/>
<dbReference type="SUPFAM" id="SSF55729">
    <property type="entry name" value="Acyl-CoA N-acyltransferases (Nat)"/>
    <property type="match status" value="1"/>
</dbReference>
<dbReference type="PROSITE" id="PS51186">
    <property type="entry name" value="GNAT"/>
    <property type="match status" value="1"/>
</dbReference>
<dbReference type="InterPro" id="IPR051554">
    <property type="entry name" value="Acetyltransferase_Eis"/>
</dbReference>
<protein>
    <recommendedName>
        <fullName evidence="2">N-acetyltransferase domain-containing protein</fullName>
    </recommendedName>
</protein>
<dbReference type="InterPro" id="IPR025559">
    <property type="entry name" value="Eis_dom"/>
</dbReference>
<evidence type="ECO:0000256" key="1">
    <source>
        <dbReference type="SAM" id="MobiDB-lite"/>
    </source>
</evidence>
<evidence type="ECO:0000313" key="4">
    <source>
        <dbReference type="Proteomes" id="UP000011519"/>
    </source>
</evidence>
<proteinExistence type="predicted"/>
<dbReference type="Gene3D" id="3.30.1050.10">
    <property type="entry name" value="SCP2 sterol-binding domain"/>
    <property type="match status" value="1"/>
</dbReference>
<keyword evidence="4" id="KW-1185">Reference proteome</keyword>
<dbReference type="OrthoDB" id="212302at2157"/>
<dbReference type="InterPro" id="IPR000182">
    <property type="entry name" value="GNAT_dom"/>
</dbReference>
<feature type="compositionally biased region" description="Basic and acidic residues" evidence="1">
    <location>
        <begin position="35"/>
        <end position="54"/>
    </location>
</feature>
<dbReference type="PANTHER" id="PTHR37817:SF1">
    <property type="entry name" value="N-ACETYLTRANSFERASE EIS"/>
    <property type="match status" value="1"/>
</dbReference>
<evidence type="ECO:0000259" key="2">
    <source>
        <dbReference type="PROSITE" id="PS51186"/>
    </source>
</evidence>
<feature type="domain" description="N-acetyltransferase" evidence="2">
    <location>
        <begin position="2"/>
        <end position="180"/>
    </location>
</feature>
<name>L9ZN18_9EURY</name>
<dbReference type="Gene3D" id="3.40.630.30">
    <property type="match status" value="2"/>
</dbReference>
<evidence type="ECO:0000313" key="3">
    <source>
        <dbReference type="EMBL" id="ELY86523.1"/>
    </source>
</evidence>
<dbReference type="Pfam" id="PF13527">
    <property type="entry name" value="Acetyltransf_9"/>
    <property type="match status" value="1"/>
</dbReference>
<dbReference type="Proteomes" id="UP000011519">
    <property type="component" value="Unassembled WGS sequence"/>
</dbReference>
<dbReference type="InterPro" id="IPR016181">
    <property type="entry name" value="Acyl_CoA_acyltransferase"/>
</dbReference>
<sequence>MVHYRPLRDGEAFHEFRQYAFGPSSGIEPYDPDEHETPRDRRGGRRAIYEHDPDEREDDIGAEDGNNTDTNPRSICRHYWLETHVRGDTHPTAGLASVATPPEFRRQGYVSDLLAHSLEEYRERGCRFSVLWPFSYGFYNTYGWDTSNQLARHAFDPDLLSFASAAVDASSADYSYQPLESDAFARLQSVYETHAERYALAIERGEWWWRHRVFEGHDVDPYVYAAERDGDTVGYLVYGFDSHGDSELGERTMVVSELVGEDHDAFLALLAFCHRHASQVEEVVLELPPEAPFRETVHAPDDVETTIENGPMVRVVDIAETLSALSYPKGVETTRSLAVTDPLADWNEGTFELSVRDGSAACERVRDAGGTRDSTADVRLDIAALSQLVVGARSAPTLARTNRLEAADEIVSEVDQLFPETDVYFGDHF</sequence>
<dbReference type="SUPFAM" id="SSF55718">
    <property type="entry name" value="SCP-like"/>
    <property type="match status" value="1"/>
</dbReference>
<dbReference type="InterPro" id="IPR041380">
    <property type="entry name" value="Acetyltransf_17"/>
</dbReference>
<dbReference type="InterPro" id="IPR036527">
    <property type="entry name" value="SCP2_sterol-bd_dom_sf"/>
</dbReference>
<dbReference type="CDD" id="cd04301">
    <property type="entry name" value="NAT_SF"/>
    <property type="match status" value="1"/>
</dbReference>
<feature type="region of interest" description="Disordered" evidence="1">
    <location>
        <begin position="18"/>
        <end position="70"/>
    </location>
</feature>
<dbReference type="RefSeq" id="WP_006654914.1">
    <property type="nucleotide sequence ID" value="NZ_AOIM01000043.1"/>
</dbReference>
<dbReference type="Pfam" id="PF13530">
    <property type="entry name" value="SCP2_2"/>
    <property type="match status" value="1"/>
</dbReference>
<dbReference type="Pfam" id="PF17668">
    <property type="entry name" value="Acetyltransf_17"/>
    <property type="match status" value="1"/>
</dbReference>
<gene>
    <name evidence="3" type="ORF">C483_18975</name>
</gene>
<dbReference type="PANTHER" id="PTHR37817">
    <property type="entry name" value="N-ACETYLTRANSFERASE EIS"/>
    <property type="match status" value="1"/>
</dbReference>
<organism evidence="3 4">
    <name type="scientific">Natrialba hulunbeirensis JCM 10989</name>
    <dbReference type="NCBI Taxonomy" id="1227493"/>
    <lineage>
        <taxon>Archaea</taxon>
        <taxon>Methanobacteriati</taxon>
        <taxon>Methanobacteriota</taxon>
        <taxon>Stenosarchaea group</taxon>
        <taxon>Halobacteria</taxon>
        <taxon>Halobacteriales</taxon>
        <taxon>Natrialbaceae</taxon>
        <taxon>Natrialba</taxon>
    </lineage>
</organism>
<dbReference type="EMBL" id="AOIM01000043">
    <property type="protein sequence ID" value="ELY86523.1"/>
    <property type="molecule type" value="Genomic_DNA"/>
</dbReference>
<dbReference type="GO" id="GO:0034069">
    <property type="term" value="F:aminoglycoside N-acetyltransferase activity"/>
    <property type="evidence" value="ECO:0007669"/>
    <property type="project" value="TreeGrafter"/>
</dbReference>
<accession>L9ZN18</accession>
<reference evidence="3 4" key="1">
    <citation type="journal article" date="2014" name="PLoS Genet.">
        <title>Phylogenetically driven sequencing of extremely halophilic archaea reveals strategies for static and dynamic osmo-response.</title>
        <authorList>
            <person name="Becker E.A."/>
            <person name="Seitzer P.M."/>
            <person name="Tritt A."/>
            <person name="Larsen D."/>
            <person name="Krusor M."/>
            <person name="Yao A.I."/>
            <person name="Wu D."/>
            <person name="Madern D."/>
            <person name="Eisen J.A."/>
            <person name="Darling A.E."/>
            <person name="Facciotti M.T."/>
        </authorList>
    </citation>
    <scope>NUCLEOTIDE SEQUENCE [LARGE SCALE GENOMIC DNA]</scope>
    <source>
        <strain evidence="3 4">JCM 10989</strain>
    </source>
</reference>
<dbReference type="GO" id="GO:0030649">
    <property type="term" value="P:aminoglycoside antibiotic catabolic process"/>
    <property type="evidence" value="ECO:0007669"/>
    <property type="project" value="TreeGrafter"/>
</dbReference>